<feature type="binding site" evidence="9">
    <location>
        <position position="120"/>
    </location>
    <ligand>
        <name>substrate</name>
    </ligand>
</feature>
<comment type="catalytic activity">
    <reaction evidence="11">
        <text>Hydrolysis of terminal, non-reducing beta-D-glucosyl residues with release of beta-D-glucose.</text>
        <dbReference type="EC" id="3.2.1.21"/>
    </reaction>
</comment>
<gene>
    <name evidence="12" type="primary">bglA</name>
    <name evidence="12" type="ORF">MM817_01379</name>
</gene>
<keyword evidence="7" id="KW-0624">Polysaccharide degradation</keyword>
<dbReference type="EC" id="3.2.1.21" evidence="2 11"/>
<dbReference type="InterPro" id="IPR001360">
    <property type="entry name" value="Glyco_hydro_1"/>
</dbReference>
<dbReference type="EMBL" id="JALBUF010000003">
    <property type="protein sequence ID" value="MCI0183109.1"/>
    <property type="molecule type" value="Genomic_DNA"/>
</dbReference>
<dbReference type="GO" id="GO:0005829">
    <property type="term" value="C:cytosol"/>
    <property type="evidence" value="ECO:0007669"/>
    <property type="project" value="TreeGrafter"/>
</dbReference>
<evidence type="ECO:0000313" key="12">
    <source>
        <dbReference type="EMBL" id="MCI0183109.1"/>
    </source>
</evidence>
<sequence length="444" mass="50478">MSKQFLRNFVIGAATAAYQVEGATREDGRLPSIWDVFSHTPGKTFEGHTGDRACDQYHLFRDDIRLMKDLGLSSYRFSVSWSRIFPTGKGAFNQKGMDYYRRLVDELLAHDIRPLVTLYHWDLPQALEEQGGWLNRDTLSYFASYAETVVRQFEGAATRFITINEPSVAAYEGYLTGQHAPGHSDLTETLHVAHHFMAAHAYAAEAIRALAMPVEIGVALNLSPVYPASPSELDIAKGYDRISNQFFLDAACKGKYSPEILSLYGEIMDLSFIRDEDLLVMSKQSLDFLGVNYYFPTIVQEGMHPLLPDVLPPSEPLTDMGWTIDPQGLRELLVRIHQDYPQIPIYITENGAAFADEVVSNQVNDPKRIAFIEGHLQACMDAMEQGVDVRGYYVWSLLDNFEWAYGYSKRFGLVYVDYESMRRIPKASAYWLRDWMMAHTPKEV</sequence>
<dbReference type="Gene3D" id="3.20.20.80">
    <property type="entry name" value="Glycosidases"/>
    <property type="match status" value="1"/>
</dbReference>
<feature type="binding site" evidence="9">
    <location>
        <position position="395"/>
    </location>
    <ligand>
        <name>substrate</name>
    </ligand>
</feature>
<feature type="active site" description="Proton donor" evidence="8">
    <location>
        <position position="165"/>
    </location>
</feature>
<evidence type="ECO:0000256" key="10">
    <source>
        <dbReference type="PROSITE-ProRule" id="PRU10055"/>
    </source>
</evidence>
<comment type="similarity">
    <text evidence="1 11">Belongs to the glycosyl hydrolase 1 family.</text>
</comment>
<dbReference type="NCBIfam" id="TIGR03356">
    <property type="entry name" value="BGL"/>
    <property type="match status" value="1"/>
</dbReference>
<dbReference type="PANTHER" id="PTHR10353">
    <property type="entry name" value="GLYCOSYL HYDROLASE"/>
    <property type="match status" value="1"/>
</dbReference>
<dbReference type="InterPro" id="IPR018120">
    <property type="entry name" value="Glyco_hydro_1_AS"/>
</dbReference>
<evidence type="ECO:0000256" key="9">
    <source>
        <dbReference type="PIRSR" id="PIRSR617736-2"/>
    </source>
</evidence>
<dbReference type="InterPro" id="IPR017736">
    <property type="entry name" value="Glyco_hydro_1_beta-glucosidase"/>
</dbReference>
<comment type="caution">
    <text evidence="12">The sequence shown here is derived from an EMBL/GenBank/DDBJ whole genome shotgun (WGS) entry which is preliminary data.</text>
</comment>
<dbReference type="GO" id="GO:0008422">
    <property type="term" value="F:beta-glucosidase activity"/>
    <property type="evidence" value="ECO:0007669"/>
    <property type="project" value="UniProtKB-EC"/>
</dbReference>
<evidence type="ECO:0000256" key="2">
    <source>
        <dbReference type="ARBA" id="ARBA00012744"/>
    </source>
</evidence>
<dbReference type="PANTHER" id="PTHR10353:SF36">
    <property type="entry name" value="LP05116P"/>
    <property type="match status" value="1"/>
</dbReference>
<evidence type="ECO:0000256" key="1">
    <source>
        <dbReference type="ARBA" id="ARBA00010838"/>
    </source>
</evidence>
<evidence type="ECO:0000256" key="5">
    <source>
        <dbReference type="ARBA" id="ARBA00023277"/>
    </source>
</evidence>
<keyword evidence="5" id="KW-0119">Carbohydrate metabolism</keyword>
<name>A0A9X1V903_9BACL</name>
<feature type="binding site" evidence="9">
    <location>
        <begin position="402"/>
        <end position="403"/>
    </location>
    <ligand>
        <name>substrate</name>
    </ligand>
</feature>
<feature type="active site" description="Nucleophile" evidence="8 10">
    <location>
        <position position="349"/>
    </location>
</feature>
<dbReference type="Pfam" id="PF00232">
    <property type="entry name" value="Glyco_hydro_1"/>
    <property type="match status" value="1"/>
</dbReference>
<keyword evidence="3 11" id="KW-0378">Hydrolase</keyword>
<keyword evidence="4" id="KW-0136">Cellulose degradation</keyword>
<evidence type="ECO:0000256" key="8">
    <source>
        <dbReference type="PIRSR" id="PIRSR617736-1"/>
    </source>
</evidence>
<evidence type="ECO:0000256" key="4">
    <source>
        <dbReference type="ARBA" id="ARBA00023001"/>
    </source>
</evidence>
<dbReference type="AlphaFoldDB" id="A0A9X1V903"/>
<dbReference type="Proteomes" id="UP001139263">
    <property type="component" value="Unassembled WGS sequence"/>
</dbReference>
<proteinExistence type="inferred from homology"/>
<dbReference type="FunFam" id="3.20.20.80:FF:000004">
    <property type="entry name" value="Beta-glucosidase 6-phospho-beta-glucosidase"/>
    <property type="match status" value="1"/>
</dbReference>
<protein>
    <recommendedName>
        <fullName evidence="2 11">Beta-glucosidase</fullName>
        <ecNumber evidence="2 11">3.2.1.21</ecNumber>
    </recommendedName>
</protein>
<keyword evidence="6 11" id="KW-0326">Glycosidase</keyword>
<evidence type="ECO:0000256" key="11">
    <source>
        <dbReference type="RuleBase" id="RU361175"/>
    </source>
</evidence>
<dbReference type="RefSeq" id="WP_241712937.1">
    <property type="nucleotide sequence ID" value="NZ_JALBUF010000003.1"/>
</dbReference>
<dbReference type="PRINTS" id="PR00131">
    <property type="entry name" value="GLHYDRLASE1"/>
</dbReference>
<dbReference type="GO" id="GO:0030245">
    <property type="term" value="P:cellulose catabolic process"/>
    <property type="evidence" value="ECO:0007669"/>
    <property type="project" value="UniProtKB-KW"/>
</dbReference>
<evidence type="ECO:0000256" key="7">
    <source>
        <dbReference type="ARBA" id="ARBA00023326"/>
    </source>
</evidence>
<dbReference type="InterPro" id="IPR017853">
    <property type="entry name" value="GH"/>
</dbReference>
<evidence type="ECO:0000313" key="13">
    <source>
        <dbReference type="Proteomes" id="UP001139263"/>
    </source>
</evidence>
<dbReference type="PROSITE" id="PS00572">
    <property type="entry name" value="GLYCOSYL_HYDROL_F1_1"/>
    <property type="match status" value="1"/>
</dbReference>
<feature type="binding site" evidence="9">
    <location>
        <position position="19"/>
    </location>
    <ligand>
        <name>substrate</name>
    </ligand>
</feature>
<keyword evidence="13" id="KW-1185">Reference proteome</keyword>
<reference evidence="12" key="1">
    <citation type="submission" date="2022-03" db="EMBL/GenBank/DDBJ databases">
        <title>Draft Genome Sequence of Firmicute Strain S0AB, a Heterotrophic Iron/Sulfur-Oxidizing Extreme Acidophile.</title>
        <authorList>
            <person name="Vergara E."/>
            <person name="Pakostova E."/>
            <person name="Johnson D.B."/>
            <person name="Holmes D.S."/>
        </authorList>
    </citation>
    <scope>NUCLEOTIDE SEQUENCE</scope>
    <source>
        <strain evidence="12">S0AB</strain>
    </source>
</reference>
<feature type="binding site" evidence="9">
    <location>
        <position position="164"/>
    </location>
    <ligand>
        <name>substrate</name>
    </ligand>
</feature>
<accession>A0A9X1V903</accession>
<evidence type="ECO:0000256" key="6">
    <source>
        <dbReference type="ARBA" id="ARBA00023295"/>
    </source>
</evidence>
<feature type="binding site" evidence="9">
    <location>
        <position position="294"/>
    </location>
    <ligand>
        <name>substrate</name>
    </ligand>
</feature>
<dbReference type="SUPFAM" id="SSF51445">
    <property type="entry name" value="(Trans)glycosidases"/>
    <property type="match status" value="1"/>
</dbReference>
<organism evidence="12 13">
    <name type="scientific">Sulfoacidibacillus ferrooxidans</name>
    <dbReference type="NCBI Taxonomy" id="2005001"/>
    <lineage>
        <taxon>Bacteria</taxon>
        <taxon>Bacillati</taxon>
        <taxon>Bacillota</taxon>
        <taxon>Bacilli</taxon>
        <taxon>Bacillales</taxon>
        <taxon>Alicyclobacillaceae</taxon>
        <taxon>Sulfoacidibacillus</taxon>
    </lineage>
</organism>
<evidence type="ECO:0000256" key="3">
    <source>
        <dbReference type="ARBA" id="ARBA00022801"/>
    </source>
</evidence>